<evidence type="ECO:0000313" key="6">
    <source>
        <dbReference type="EMBL" id="SDI12593.1"/>
    </source>
</evidence>
<organism evidence="6 7">
    <name type="scientific">Arthrobacter subterraneus</name>
    <dbReference type="NCBI Taxonomy" id="335973"/>
    <lineage>
        <taxon>Bacteria</taxon>
        <taxon>Bacillati</taxon>
        <taxon>Actinomycetota</taxon>
        <taxon>Actinomycetes</taxon>
        <taxon>Micrococcales</taxon>
        <taxon>Micrococcaceae</taxon>
        <taxon>Arthrobacter</taxon>
    </lineage>
</organism>
<keyword evidence="7" id="KW-1185">Reference proteome</keyword>
<dbReference type="InterPro" id="IPR007630">
    <property type="entry name" value="RNA_pol_sigma70_r4"/>
</dbReference>
<evidence type="ECO:0000313" key="7">
    <source>
        <dbReference type="Proteomes" id="UP000199258"/>
    </source>
</evidence>
<dbReference type="InterPro" id="IPR014284">
    <property type="entry name" value="RNA_pol_sigma-70_dom"/>
</dbReference>
<dbReference type="PANTHER" id="PTHR43133:SF62">
    <property type="entry name" value="RNA POLYMERASE SIGMA FACTOR SIGZ"/>
    <property type="match status" value="1"/>
</dbReference>
<dbReference type="Proteomes" id="UP000199258">
    <property type="component" value="Unassembled WGS sequence"/>
</dbReference>
<evidence type="ECO:0000256" key="3">
    <source>
        <dbReference type="ARBA" id="ARBA00023082"/>
    </source>
</evidence>
<gene>
    <name evidence="6" type="ORF">SAMN04488693_10697</name>
</gene>
<dbReference type="SUPFAM" id="SSF88946">
    <property type="entry name" value="Sigma2 domain of RNA polymerase sigma factors"/>
    <property type="match status" value="1"/>
</dbReference>
<proteinExistence type="inferred from homology"/>
<protein>
    <submittedName>
        <fullName evidence="6">RNA polymerase sigma-70 factor, ECF subfamily</fullName>
    </submittedName>
</protein>
<sequence length="186" mass="20349">MSSTLTDDLLGAAQAGDTEALNRIYIELSPKILGYLTARGAEDPEALTQDVFLSLFSRLATITGGEQGLRTFAFSVAHARHVDEIRKRSRRPALYSYDPSADERTTLSAEASALDNLAAERALSHLRRLNDDQSDVLALRIIADLPLDDVARVLGKSTGAVKQLQRRGLQKLKELLVEKDSSHHGV</sequence>
<dbReference type="GO" id="GO:0006352">
    <property type="term" value="P:DNA-templated transcription initiation"/>
    <property type="evidence" value="ECO:0007669"/>
    <property type="project" value="InterPro"/>
</dbReference>
<comment type="similarity">
    <text evidence="1">Belongs to the sigma-70 factor family. ECF subfamily.</text>
</comment>
<feature type="domain" description="RNA polymerase sigma-70 region 4" evidence="5">
    <location>
        <begin position="126"/>
        <end position="174"/>
    </location>
</feature>
<dbReference type="EMBL" id="FNDT01000006">
    <property type="protein sequence ID" value="SDI12593.1"/>
    <property type="molecule type" value="Genomic_DNA"/>
</dbReference>
<dbReference type="SUPFAM" id="SSF88659">
    <property type="entry name" value="Sigma3 and sigma4 domains of RNA polymerase sigma factors"/>
    <property type="match status" value="1"/>
</dbReference>
<dbReference type="PANTHER" id="PTHR43133">
    <property type="entry name" value="RNA POLYMERASE ECF-TYPE SIGMA FACTO"/>
    <property type="match status" value="1"/>
</dbReference>
<dbReference type="InterPro" id="IPR013325">
    <property type="entry name" value="RNA_pol_sigma_r2"/>
</dbReference>
<dbReference type="STRING" id="335973.SAMN04488693_10697"/>
<keyword evidence="3" id="KW-0731">Sigma factor</keyword>
<dbReference type="AlphaFoldDB" id="A0A1G8I132"/>
<evidence type="ECO:0000259" key="5">
    <source>
        <dbReference type="Pfam" id="PF04545"/>
    </source>
</evidence>
<dbReference type="Gene3D" id="1.10.1740.10">
    <property type="match status" value="1"/>
</dbReference>
<dbReference type="OrthoDB" id="5501064at2"/>
<dbReference type="InterPro" id="IPR036388">
    <property type="entry name" value="WH-like_DNA-bd_sf"/>
</dbReference>
<keyword evidence="2" id="KW-0805">Transcription regulation</keyword>
<dbReference type="InterPro" id="IPR013324">
    <property type="entry name" value="RNA_pol_sigma_r3/r4-like"/>
</dbReference>
<dbReference type="GO" id="GO:0016987">
    <property type="term" value="F:sigma factor activity"/>
    <property type="evidence" value="ECO:0007669"/>
    <property type="project" value="UniProtKB-KW"/>
</dbReference>
<accession>A0A1G8I132</accession>
<dbReference type="Pfam" id="PF04545">
    <property type="entry name" value="Sigma70_r4"/>
    <property type="match status" value="1"/>
</dbReference>
<dbReference type="InterPro" id="IPR039425">
    <property type="entry name" value="RNA_pol_sigma-70-like"/>
</dbReference>
<dbReference type="CDD" id="cd06171">
    <property type="entry name" value="Sigma70_r4"/>
    <property type="match status" value="1"/>
</dbReference>
<reference evidence="6 7" key="1">
    <citation type="submission" date="2016-10" db="EMBL/GenBank/DDBJ databases">
        <authorList>
            <person name="de Groot N.N."/>
        </authorList>
    </citation>
    <scope>NUCLEOTIDE SEQUENCE [LARGE SCALE GENOMIC DNA]</scope>
    <source>
        <strain evidence="6 7">NP_1H</strain>
    </source>
</reference>
<name>A0A1G8I132_9MICC</name>
<dbReference type="RefSeq" id="WP_090586027.1">
    <property type="nucleotide sequence ID" value="NZ_FNDT01000006.1"/>
</dbReference>
<dbReference type="NCBIfam" id="TIGR02937">
    <property type="entry name" value="sigma70-ECF"/>
    <property type="match status" value="1"/>
</dbReference>
<evidence type="ECO:0000256" key="1">
    <source>
        <dbReference type="ARBA" id="ARBA00010641"/>
    </source>
</evidence>
<evidence type="ECO:0000256" key="4">
    <source>
        <dbReference type="ARBA" id="ARBA00023163"/>
    </source>
</evidence>
<dbReference type="Gene3D" id="1.10.10.10">
    <property type="entry name" value="Winged helix-like DNA-binding domain superfamily/Winged helix DNA-binding domain"/>
    <property type="match status" value="1"/>
</dbReference>
<keyword evidence="4" id="KW-0804">Transcription</keyword>
<evidence type="ECO:0000256" key="2">
    <source>
        <dbReference type="ARBA" id="ARBA00023015"/>
    </source>
</evidence>